<dbReference type="InterPro" id="IPR014957">
    <property type="entry name" value="IDEAL_dom"/>
</dbReference>
<dbReference type="EMBL" id="CP129113">
    <property type="protein sequence ID" value="WLV25496.1"/>
    <property type="molecule type" value="Genomic_DNA"/>
</dbReference>
<proteinExistence type="predicted"/>
<evidence type="ECO:0000259" key="1">
    <source>
        <dbReference type="SMART" id="SM00914"/>
    </source>
</evidence>
<dbReference type="Pfam" id="PF08858">
    <property type="entry name" value="IDEAL"/>
    <property type="match status" value="1"/>
</dbReference>
<keyword evidence="3" id="KW-1185">Reference proteome</keyword>
<evidence type="ECO:0000313" key="3">
    <source>
        <dbReference type="Proteomes" id="UP001180087"/>
    </source>
</evidence>
<evidence type="ECO:0000313" key="2">
    <source>
        <dbReference type="EMBL" id="WLV25496.1"/>
    </source>
</evidence>
<dbReference type="Proteomes" id="UP001180087">
    <property type="component" value="Chromosome"/>
</dbReference>
<organism evidence="2 3">
    <name type="scientific">Aciduricibacillus chroicocephali</name>
    <dbReference type="NCBI Taxonomy" id="3054939"/>
    <lineage>
        <taxon>Bacteria</taxon>
        <taxon>Bacillati</taxon>
        <taxon>Bacillota</taxon>
        <taxon>Bacilli</taxon>
        <taxon>Bacillales</taxon>
        <taxon>Bacillaceae</taxon>
        <taxon>Aciduricibacillus</taxon>
    </lineage>
</organism>
<gene>
    <name evidence="2" type="ORF">QR721_04605</name>
</gene>
<accession>A0ABY9KXJ1</accession>
<reference evidence="2" key="1">
    <citation type="submission" date="2023-06" db="EMBL/GenBank/DDBJ databases">
        <title>A Treasure from Seagulls: Isolation and Description of Aciduricobacillus qingdaonensis gen. nov., sp. nov., a Rare Obligately Uric Acid-utilizing Member in the Family Bacillaceae.</title>
        <authorList>
            <person name="Liu W."/>
            <person name="Wang B."/>
        </authorList>
    </citation>
    <scope>NUCLEOTIDE SEQUENCE</scope>
    <source>
        <strain evidence="2">44XB</strain>
    </source>
</reference>
<sequence>MKKQLTSYQLVCYVGEPLKAIREIPFEMKLTARLILDELCQSWNKARLEGMIDEALISGDRDSFMELSEKYREYK</sequence>
<feature type="domain" description="IDEAL" evidence="1">
    <location>
        <begin position="35"/>
        <end position="71"/>
    </location>
</feature>
<dbReference type="InterPro" id="IPR027393">
    <property type="entry name" value="Virus_scaffolding_prot_C"/>
</dbReference>
<protein>
    <submittedName>
        <fullName evidence="2">IDEAL domain-containing protein</fullName>
    </submittedName>
</protein>
<dbReference type="RefSeq" id="WP_348029286.1">
    <property type="nucleotide sequence ID" value="NZ_CP129113.1"/>
</dbReference>
<name>A0ABY9KXJ1_9BACI</name>
<dbReference type="Gene3D" id="4.10.810.10">
    <property type="entry name" value="Virus Scaffolding Protein, Chain A"/>
    <property type="match status" value="1"/>
</dbReference>
<dbReference type="SMART" id="SM00914">
    <property type="entry name" value="IDEAL"/>
    <property type="match status" value="1"/>
</dbReference>